<keyword evidence="2" id="KW-0732">Signal</keyword>
<organism evidence="3 4">
    <name type="scientific">Kwoniella mangroviensis CBS 10435</name>
    <dbReference type="NCBI Taxonomy" id="1331196"/>
    <lineage>
        <taxon>Eukaryota</taxon>
        <taxon>Fungi</taxon>
        <taxon>Dikarya</taxon>
        <taxon>Basidiomycota</taxon>
        <taxon>Agaricomycotina</taxon>
        <taxon>Tremellomycetes</taxon>
        <taxon>Tremellales</taxon>
        <taxon>Cryptococcaceae</taxon>
        <taxon>Kwoniella</taxon>
    </lineage>
</organism>
<keyword evidence="4" id="KW-1185">Reference proteome</keyword>
<keyword evidence="1" id="KW-0472">Membrane</keyword>
<feature type="transmembrane region" description="Helical" evidence="1">
    <location>
        <begin position="162"/>
        <end position="182"/>
    </location>
</feature>
<feature type="transmembrane region" description="Helical" evidence="1">
    <location>
        <begin position="94"/>
        <end position="119"/>
    </location>
</feature>
<evidence type="ECO:0008006" key="5">
    <source>
        <dbReference type="Google" id="ProtNLM"/>
    </source>
</evidence>
<evidence type="ECO:0000313" key="4">
    <source>
        <dbReference type="Proteomes" id="UP000092583"/>
    </source>
</evidence>
<dbReference type="Proteomes" id="UP000092583">
    <property type="component" value="Unassembled WGS sequence"/>
</dbReference>
<name>A0A1B9IKI0_9TREE</name>
<keyword evidence="1" id="KW-1133">Transmembrane helix</keyword>
<keyword evidence="1" id="KW-0812">Transmembrane</keyword>
<feature type="transmembrane region" description="Helical" evidence="1">
    <location>
        <begin position="58"/>
        <end position="82"/>
    </location>
</feature>
<dbReference type="OrthoDB" id="2560085at2759"/>
<reference evidence="3 4" key="1">
    <citation type="submission" date="2013-07" db="EMBL/GenBank/DDBJ databases">
        <title>The Genome Sequence of Kwoniella mangroviensis CBS10435.</title>
        <authorList>
            <consortium name="The Broad Institute Genome Sequencing Platform"/>
            <person name="Cuomo C."/>
            <person name="Litvintseva A."/>
            <person name="Chen Y."/>
            <person name="Heitman J."/>
            <person name="Sun S."/>
            <person name="Springer D."/>
            <person name="Dromer F."/>
            <person name="Young S.K."/>
            <person name="Zeng Q."/>
            <person name="Gargeya S."/>
            <person name="Fitzgerald M."/>
            <person name="Abouelleil A."/>
            <person name="Alvarado L."/>
            <person name="Berlin A.M."/>
            <person name="Chapman S.B."/>
            <person name="Dewar J."/>
            <person name="Goldberg J."/>
            <person name="Griggs A."/>
            <person name="Gujja S."/>
            <person name="Hansen M."/>
            <person name="Howarth C."/>
            <person name="Imamovic A."/>
            <person name="Larimer J."/>
            <person name="McCowan C."/>
            <person name="Murphy C."/>
            <person name="Pearson M."/>
            <person name="Priest M."/>
            <person name="Roberts A."/>
            <person name="Saif S."/>
            <person name="Shea T."/>
            <person name="Sykes S."/>
            <person name="Wortman J."/>
            <person name="Nusbaum C."/>
            <person name="Birren B."/>
        </authorList>
    </citation>
    <scope>NUCLEOTIDE SEQUENCE [LARGE SCALE GENOMIC DNA]</scope>
    <source>
        <strain evidence="3 4">CBS 10435</strain>
    </source>
</reference>
<gene>
    <name evidence="3" type="ORF">L486_06764</name>
</gene>
<feature type="signal peptide" evidence="2">
    <location>
        <begin position="1"/>
        <end position="22"/>
    </location>
</feature>
<protein>
    <recommendedName>
        <fullName evidence="5">Transmembrane protein</fullName>
    </recommendedName>
</protein>
<evidence type="ECO:0000256" key="1">
    <source>
        <dbReference type="SAM" id="Phobius"/>
    </source>
</evidence>
<accession>A0A1B9IKI0</accession>
<sequence length="226" mass="24383">MRAGIDSLIYLITCILSTVCLAACGNSLHRRNANVGEQSRAAASRGITLILATNDLTAAGFALSVGAGGIAVGTLILFIHSLRLVPMTKFIRRIFFLSPLMLALNTLLLISSGIAVTYLGRHGTTSVEAFIGSTKLPESVIRAQAQAQGTHLDYWANNYVKFMVASPWPVIPFALASLFFAYRAYQVEKPSAQHVNSGQPYEHKNANQIDRQISGNGSKPEVQHIA</sequence>
<dbReference type="STRING" id="1331196.A0A1B9IKI0"/>
<evidence type="ECO:0000313" key="3">
    <source>
        <dbReference type="EMBL" id="OCF56007.1"/>
    </source>
</evidence>
<dbReference type="AlphaFoldDB" id="A0A1B9IKI0"/>
<proteinExistence type="predicted"/>
<dbReference type="EMBL" id="KI669465">
    <property type="protein sequence ID" value="OCF56007.1"/>
    <property type="molecule type" value="Genomic_DNA"/>
</dbReference>
<evidence type="ECO:0000256" key="2">
    <source>
        <dbReference type="SAM" id="SignalP"/>
    </source>
</evidence>
<reference evidence="4" key="2">
    <citation type="submission" date="2013-12" db="EMBL/GenBank/DDBJ databases">
        <title>Evolution of pathogenesis and genome organization in the Tremellales.</title>
        <authorList>
            <person name="Cuomo C."/>
            <person name="Litvintseva A."/>
            <person name="Heitman J."/>
            <person name="Chen Y."/>
            <person name="Sun S."/>
            <person name="Springer D."/>
            <person name="Dromer F."/>
            <person name="Young S."/>
            <person name="Zeng Q."/>
            <person name="Chapman S."/>
            <person name="Gujja S."/>
            <person name="Saif S."/>
            <person name="Birren B."/>
        </authorList>
    </citation>
    <scope>NUCLEOTIDE SEQUENCE [LARGE SCALE GENOMIC DNA]</scope>
    <source>
        <strain evidence="4">CBS 10435</strain>
    </source>
</reference>
<feature type="chain" id="PRO_5008628698" description="Transmembrane protein" evidence="2">
    <location>
        <begin position="23"/>
        <end position="226"/>
    </location>
</feature>